<evidence type="ECO:0000313" key="1">
    <source>
        <dbReference type="EMBL" id="PQO29367.1"/>
    </source>
</evidence>
<reference evidence="1 2" key="1">
    <citation type="submission" date="2018-02" db="EMBL/GenBank/DDBJ databases">
        <title>Comparative genomes isolates from brazilian mangrove.</title>
        <authorList>
            <person name="Araujo J.E."/>
            <person name="Taketani R.G."/>
            <person name="Silva M.C.P."/>
            <person name="Loureco M.V."/>
            <person name="Andreote F.D."/>
        </authorList>
    </citation>
    <scope>NUCLEOTIDE SEQUENCE [LARGE SCALE GENOMIC DNA]</scope>
    <source>
        <strain evidence="1 2">Hex-1 MGV</strain>
    </source>
</reference>
<sequence length="64" mass="7058">MRYSPTSDDELVSDKQIRAARATYQGLFAMIAIAFTTDKCTTQPTQLSSKVSLATKRTTFILPA</sequence>
<organism evidence="1 2">
    <name type="scientific">Blastopirellula marina</name>
    <dbReference type="NCBI Taxonomy" id="124"/>
    <lineage>
        <taxon>Bacteria</taxon>
        <taxon>Pseudomonadati</taxon>
        <taxon>Planctomycetota</taxon>
        <taxon>Planctomycetia</taxon>
        <taxon>Pirellulales</taxon>
        <taxon>Pirellulaceae</taxon>
        <taxon>Blastopirellula</taxon>
    </lineage>
</organism>
<name>A0A2S8FB40_9BACT</name>
<accession>A0A2S8FB40</accession>
<comment type="caution">
    <text evidence="1">The sequence shown here is derived from an EMBL/GenBank/DDBJ whole genome shotgun (WGS) entry which is preliminary data.</text>
</comment>
<evidence type="ECO:0000313" key="2">
    <source>
        <dbReference type="Proteomes" id="UP000238322"/>
    </source>
</evidence>
<proteinExistence type="predicted"/>
<dbReference type="EMBL" id="PUHY01000015">
    <property type="protein sequence ID" value="PQO29367.1"/>
    <property type="molecule type" value="Genomic_DNA"/>
</dbReference>
<dbReference type="AlphaFoldDB" id="A0A2S8FB40"/>
<protein>
    <submittedName>
        <fullName evidence="1">Uncharacterized protein</fullName>
    </submittedName>
</protein>
<gene>
    <name evidence="1" type="ORF">C5Y83_25145</name>
</gene>
<dbReference type="Proteomes" id="UP000238322">
    <property type="component" value="Unassembled WGS sequence"/>
</dbReference>